<dbReference type="InterPro" id="IPR015815">
    <property type="entry name" value="HIBADH-related"/>
</dbReference>
<dbReference type="SUPFAM" id="SSF51735">
    <property type="entry name" value="NAD(P)-binding Rossmann-fold domains"/>
    <property type="match status" value="1"/>
</dbReference>
<reference evidence="4" key="1">
    <citation type="submission" date="2016-09" db="EMBL/GenBank/DDBJ databases">
        <title>The Complete Genome of Burkholderia sprentiae wsm5005.</title>
        <authorList>
            <person name="De Meyer S."/>
            <person name="Wang P."/>
            <person name="Terpolilli J."/>
        </authorList>
    </citation>
    <scope>NUCLEOTIDE SEQUENCE [LARGE SCALE GENOMIC DNA]</scope>
    <source>
        <strain evidence="4">WSM5005</strain>
        <plasmid evidence="4">pl2WSM5005</plasmid>
    </source>
</reference>
<evidence type="ECO:0000313" key="4">
    <source>
        <dbReference type="EMBL" id="APA90532.1"/>
    </source>
</evidence>
<dbReference type="RefSeq" id="WP_051374111.1">
    <property type="nucleotide sequence ID" value="NZ_CP017565.2"/>
</dbReference>
<feature type="signal peptide" evidence="2">
    <location>
        <begin position="1"/>
        <end position="22"/>
    </location>
</feature>
<dbReference type="GO" id="GO:0016491">
    <property type="term" value="F:oxidoreductase activity"/>
    <property type="evidence" value="ECO:0007669"/>
    <property type="project" value="UniProtKB-KW"/>
</dbReference>
<dbReference type="PANTHER" id="PTHR43580">
    <property type="entry name" value="OXIDOREDUCTASE GLYR1-RELATED"/>
    <property type="match status" value="1"/>
</dbReference>
<evidence type="ECO:0000256" key="2">
    <source>
        <dbReference type="SAM" id="SignalP"/>
    </source>
</evidence>
<dbReference type="SUPFAM" id="SSF48179">
    <property type="entry name" value="6-phosphogluconate dehydrogenase C-terminal domain-like"/>
    <property type="match status" value="1"/>
</dbReference>
<dbReference type="OrthoDB" id="9777604at2"/>
<dbReference type="GO" id="GO:0050661">
    <property type="term" value="F:NADP binding"/>
    <property type="evidence" value="ECO:0007669"/>
    <property type="project" value="InterPro"/>
</dbReference>
<gene>
    <name evidence="4" type="ORF">BJG93_33790</name>
</gene>
<dbReference type="KEGG" id="pspw:BJG93_33790"/>
<dbReference type="InterPro" id="IPR036291">
    <property type="entry name" value="NAD(P)-bd_dom_sf"/>
</dbReference>
<keyword evidence="1" id="KW-0560">Oxidoreductase</keyword>
<reference evidence="4" key="2">
    <citation type="submission" date="2021-06" db="EMBL/GenBank/DDBJ databases">
        <authorList>
            <person name="Rogers T.H."/>
            <person name="Ramsay J.P."/>
            <person name="Wang P."/>
            <person name="Terpolilli J."/>
        </authorList>
    </citation>
    <scope>NUCLEOTIDE SEQUENCE [LARGE SCALE GENOMIC DNA]</scope>
    <source>
        <strain evidence="4">WSM5005</strain>
        <plasmid evidence="4">pl2WSM5005</plasmid>
    </source>
</reference>
<name>A0A1I9YWD6_9BURK</name>
<keyword evidence="2" id="KW-0732">Signal</keyword>
<proteinExistence type="predicted"/>
<dbReference type="Pfam" id="PF03446">
    <property type="entry name" value="NAD_binding_2"/>
    <property type="match status" value="1"/>
</dbReference>
<keyword evidence="5" id="KW-1185">Reference proteome</keyword>
<dbReference type="InterPro" id="IPR006115">
    <property type="entry name" value="6PGDH_NADP-bd"/>
</dbReference>
<keyword evidence="4" id="KW-0614">Plasmid</keyword>
<evidence type="ECO:0000313" key="5">
    <source>
        <dbReference type="Proteomes" id="UP000179860"/>
    </source>
</evidence>
<sequence>MQNKKSGKITLLGTGLMGSAMAKAMLSAGYTISVWNRTQSKCAPLEDCGATVFSSAEAAIATSDIIFLVISDYASSVALIADADLHGKTVVQLATGGIEDAVALEKLCAARGALGYMDVKVMTYPSHIGTPGGLLLASGRPDVFARQETLFKSFGNCRFVGEDVSAATTVMFAWSVHFQVGLAGVLESIGAAGALGVDPKIVFEIASVLGSDVEGILTRWQDAASRPGPPPAGISGTVNDYLVAADLILGSTEKAGVTLPVMSAVRSTFGQWADQGFGYADIEAAFQASRIQSLRN</sequence>
<dbReference type="Gene3D" id="1.10.1040.10">
    <property type="entry name" value="N-(1-d-carboxylethyl)-l-norvaline Dehydrogenase, domain 2"/>
    <property type="match status" value="1"/>
</dbReference>
<protein>
    <submittedName>
        <fullName evidence="4">NAD(P)-binding domain-containing protein</fullName>
    </submittedName>
</protein>
<organism evidence="4 5">
    <name type="scientific">Paraburkholderia sprentiae WSM5005</name>
    <dbReference type="NCBI Taxonomy" id="754502"/>
    <lineage>
        <taxon>Bacteria</taxon>
        <taxon>Pseudomonadati</taxon>
        <taxon>Pseudomonadota</taxon>
        <taxon>Betaproteobacteria</taxon>
        <taxon>Burkholderiales</taxon>
        <taxon>Burkholderiaceae</taxon>
        <taxon>Paraburkholderia</taxon>
    </lineage>
</organism>
<dbReference type="PANTHER" id="PTHR43580:SF2">
    <property type="entry name" value="CYTOKINE-LIKE NUCLEAR FACTOR N-PAC"/>
    <property type="match status" value="1"/>
</dbReference>
<dbReference type="EMBL" id="CP017565">
    <property type="protein sequence ID" value="APA90532.1"/>
    <property type="molecule type" value="Genomic_DNA"/>
</dbReference>
<dbReference type="Gene3D" id="3.40.50.720">
    <property type="entry name" value="NAD(P)-binding Rossmann-like Domain"/>
    <property type="match status" value="1"/>
</dbReference>
<dbReference type="InterPro" id="IPR008927">
    <property type="entry name" value="6-PGluconate_DH-like_C_sf"/>
</dbReference>
<feature type="domain" description="6-phosphogluconate dehydrogenase NADP-binding" evidence="3">
    <location>
        <begin position="8"/>
        <end position="160"/>
    </location>
</feature>
<dbReference type="PIRSF" id="PIRSF000103">
    <property type="entry name" value="HIBADH"/>
    <property type="match status" value="1"/>
</dbReference>
<dbReference type="Proteomes" id="UP000179860">
    <property type="component" value="Plasmid pl2WSM5005"/>
</dbReference>
<dbReference type="InterPro" id="IPR051265">
    <property type="entry name" value="HIBADH-related_NP60_sf"/>
</dbReference>
<geneLocation type="plasmid" evidence="4 5">
    <name>pl2WSM5005</name>
</geneLocation>
<feature type="chain" id="PRO_5009607747" evidence="2">
    <location>
        <begin position="23"/>
        <end position="296"/>
    </location>
</feature>
<accession>A0A1I9YWD6</accession>
<evidence type="ECO:0000256" key="1">
    <source>
        <dbReference type="ARBA" id="ARBA00023002"/>
    </source>
</evidence>
<evidence type="ECO:0000259" key="3">
    <source>
        <dbReference type="Pfam" id="PF03446"/>
    </source>
</evidence>
<dbReference type="InterPro" id="IPR013328">
    <property type="entry name" value="6PGD_dom2"/>
</dbReference>
<dbReference type="AlphaFoldDB" id="A0A1I9YWD6"/>